<reference evidence="8 9" key="2">
    <citation type="submission" date="2016-12" db="EMBL/GenBank/DDBJ databases">
        <title>Draft Genome Sequence of Cystobacter ferrugineus Strain Cbfe23.</title>
        <authorList>
            <person name="Akbar S."/>
            <person name="Dowd S.E."/>
            <person name="Stevens D.C."/>
        </authorList>
    </citation>
    <scope>NUCLEOTIDE SEQUENCE [LARGE SCALE GENOMIC DNA]</scope>
    <source>
        <strain evidence="8 9">Cbfe23</strain>
    </source>
</reference>
<reference evidence="9" key="1">
    <citation type="submission" date="2016-11" db="EMBL/GenBank/DDBJ databases">
        <authorList>
            <person name="Shukria A."/>
            <person name="Stevens D.C."/>
        </authorList>
    </citation>
    <scope>NUCLEOTIDE SEQUENCE [LARGE SCALE GENOMIC DNA]</scope>
    <source>
        <strain evidence="9">Cbfe23</strain>
    </source>
</reference>
<dbReference type="RefSeq" id="WP_071903698.1">
    <property type="nucleotide sequence ID" value="NZ_MPIN01000015.1"/>
</dbReference>
<evidence type="ECO:0000256" key="1">
    <source>
        <dbReference type="ARBA" id="ARBA00004651"/>
    </source>
</evidence>
<name>A0A1L9AYN0_9BACT</name>
<keyword evidence="4" id="KW-0812">Transmembrane</keyword>
<dbReference type="Gene3D" id="3.30.240.20">
    <property type="entry name" value="bsu07140 like domains"/>
    <property type="match status" value="1"/>
</dbReference>
<proteinExistence type="inferred from homology"/>
<evidence type="ECO:0000256" key="6">
    <source>
        <dbReference type="ARBA" id="ARBA00023136"/>
    </source>
</evidence>
<evidence type="ECO:0000256" key="3">
    <source>
        <dbReference type="ARBA" id="ARBA00022475"/>
    </source>
</evidence>
<evidence type="ECO:0000256" key="2">
    <source>
        <dbReference type="ARBA" id="ARBA00006448"/>
    </source>
</evidence>
<gene>
    <name evidence="8" type="ORF">BON30_39310</name>
</gene>
<dbReference type="AlphaFoldDB" id="A0A1L9AYN0"/>
<evidence type="ECO:0000313" key="9">
    <source>
        <dbReference type="Proteomes" id="UP000182229"/>
    </source>
</evidence>
<dbReference type="Pfam" id="PF04239">
    <property type="entry name" value="DUF421"/>
    <property type="match status" value="1"/>
</dbReference>
<keyword evidence="6" id="KW-0472">Membrane</keyword>
<evidence type="ECO:0000313" key="8">
    <source>
        <dbReference type="EMBL" id="OJH35121.1"/>
    </source>
</evidence>
<dbReference type="OrthoDB" id="6538282at2"/>
<accession>A0A1L9AYN0</accession>
<dbReference type="InterPro" id="IPR023090">
    <property type="entry name" value="UPF0702_alpha/beta_dom_sf"/>
</dbReference>
<comment type="subcellular location">
    <subcellularLocation>
        <location evidence="1">Cell membrane</location>
        <topology evidence="1">Multi-pass membrane protein</topology>
    </subcellularLocation>
</comment>
<evidence type="ECO:0000256" key="4">
    <source>
        <dbReference type="ARBA" id="ARBA00022692"/>
    </source>
</evidence>
<sequence>MAAWTELFRFSVPVGETLLRGTVMFLAIYAIARVVGKREAGAHSLTDLLVVVLVAEAAAPGLAGESKGLLDSLLLIVTIFAWSVAIDALAYRWPALAPLLKSRPVPLIRDGQLNQRALRREFMQHEELMAELRMHGVTDVKDVARAYLEPSGMISIIRADRAEPDQPAKPPVVG</sequence>
<dbReference type="PANTHER" id="PTHR34582">
    <property type="entry name" value="UPF0702 TRANSMEMBRANE PROTEIN YCAP"/>
    <property type="match status" value="1"/>
</dbReference>
<comment type="similarity">
    <text evidence="2">Belongs to the UPF0702 family.</text>
</comment>
<dbReference type="PANTHER" id="PTHR34582:SF6">
    <property type="entry name" value="UPF0702 TRANSMEMBRANE PROTEIN YCAP"/>
    <property type="match status" value="1"/>
</dbReference>
<evidence type="ECO:0000256" key="5">
    <source>
        <dbReference type="ARBA" id="ARBA00022989"/>
    </source>
</evidence>
<protein>
    <recommendedName>
        <fullName evidence="7">YetF C-terminal domain-containing protein</fullName>
    </recommendedName>
</protein>
<keyword evidence="3" id="KW-1003">Cell membrane</keyword>
<organism evidence="8 9">
    <name type="scientific">Cystobacter ferrugineus</name>
    <dbReference type="NCBI Taxonomy" id="83449"/>
    <lineage>
        <taxon>Bacteria</taxon>
        <taxon>Pseudomonadati</taxon>
        <taxon>Myxococcota</taxon>
        <taxon>Myxococcia</taxon>
        <taxon>Myxococcales</taxon>
        <taxon>Cystobacterineae</taxon>
        <taxon>Archangiaceae</taxon>
        <taxon>Cystobacter</taxon>
    </lineage>
</organism>
<evidence type="ECO:0000259" key="7">
    <source>
        <dbReference type="Pfam" id="PF04239"/>
    </source>
</evidence>
<dbReference type="InterPro" id="IPR007353">
    <property type="entry name" value="DUF421"/>
</dbReference>
<dbReference type="Proteomes" id="UP000182229">
    <property type="component" value="Unassembled WGS sequence"/>
</dbReference>
<feature type="domain" description="YetF C-terminal" evidence="7">
    <location>
        <begin position="94"/>
        <end position="161"/>
    </location>
</feature>
<dbReference type="EMBL" id="MPIN01000015">
    <property type="protein sequence ID" value="OJH35121.1"/>
    <property type="molecule type" value="Genomic_DNA"/>
</dbReference>
<keyword evidence="5" id="KW-1133">Transmembrane helix</keyword>
<comment type="caution">
    <text evidence="8">The sequence shown here is derived from an EMBL/GenBank/DDBJ whole genome shotgun (WGS) entry which is preliminary data.</text>
</comment>
<keyword evidence="9" id="KW-1185">Reference proteome</keyword>
<dbReference type="GO" id="GO:0005886">
    <property type="term" value="C:plasma membrane"/>
    <property type="evidence" value="ECO:0007669"/>
    <property type="project" value="UniProtKB-SubCell"/>
</dbReference>